<gene>
    <name evidence="2" type="ORF">FIBSPDRAFT_860633</name>
    <name evidence="1" type="ORF">FIBSPDRAFT_872604</name>
</gene>
<proteinExistence type="predicted"/>
<name>A0A165ZAX4_9AGAM</name>
<dbReference type="EMBL" id="KV417680">
    <property type="protein sequence ID" value="KZP10402.1"/>
    <property type="molecule type" value="Genomic_DNA"/>
</dbReference>
<reference evidence="1 3" key="1">
    <citation type="journal article" date="2016" name="Mol. Biol. Evol.">
        <title>Comparative Genomics of Early-Diverging Mushroom-Forming Fungi Provides Insights into the Origins of Lignocellulose Decay Capabilities.</title>
        <authorList>
            <person name="Nagy L.G."/>
            <person name="Riley R."/>
            <person name="Tritt A."/>
            <person name="Adam C."/>
            <person name="Daum C."/>
            <person name="Floudas D."/>
            <person name="Sun H."/>
            <person name="Yadav J.S."/>
            <person name="Pangilinan J."/>
            <person name="Larsson K.H."/>
            <person name="Matsuura K."/>
            <person name="Barry K."/>
            <person name="Labutti K."/>
            <person name="Kuo R."/>
            <person name="Ohm R.A."/>
            <person name="Bhattacharya S.S."/>
            <person name="Shirouzu T."/>
            <person name="Yoshinaga Y."/>
            <person name="Martin F.M."/>
            <person name="Grigoriev I.V."/>
            <person name="Hibbett D.S."/>
        </authorList>
    </citation>
    <scope>NUCLEOTIDE SEQUENCE [LARGE SCALE GENOMIC DNA]</scope>
    <source>
        <strain evidence="1 3">CBS 109695</strain>
    </source>
</reference>
<feature type="non-terminal residue" evidence="1">
    <location>
        <position position="60"/>
    </location>
</feature>
<evidence type="ECO:0000313" key="3">
    <source>
        <dbReference type="Proteomes" id="UP000076532"/>
    </source>
</evidence>
<evidence type="ECO:0000313" key="1">
    <source>
        <dbReference type="EMBL" id="KZP10402.1"/>
    </source>
</evidence>
<accession>A0A165ZAX4</accession>
<keyword evidence="3" id="KW-1185">Reference proteome</keyword>
<dbReference type="EMBL" id="KV417547">
    <property type="protein sequence ID" value="KZP21449.1"/>
    <property type="molecule type" value="Genomic_DNA"/>
</dbReference>
<dbReference type="OrthoDB" id="163438at2759"/>
<dbReference type="AlphaFoldDB" id="A0A165ZAX4"/>
<evidence type="ECO:0000313" key="2">
    <source>
        <dbReference type="EMBL" id="KZP21449.1"/>
    </source>
</evidence>
<protein>
    <submittedName>
        <fullName evidence="1">Uncharacterized protein</fullName>
    </submittedName>
</protein>
<sequence length="60" mass="6473">MTGLGAKISTALEAMVPVIDNLSDAHPILKRAWIVLSSAYKIAQNDTGQDRHVLDLVDSL</sequence>
<organism evidence="1 3">
    <name type="scientific">Athelia psychrophila</name>
    <dbReference type="NCBI Taxonomy" id="1759441"/>
    <lineage>
        <taxon>Eukaryota</taxon>
        <taxon>Fungi</taxon>
        <taxon>Dikarya</taxon>
        <taxon>Basidiomycota</taxon>
        <taxon>Agaricomycotina</taxon>
        <taxon>Agaricomycetes</taxon>
        <taxon>Agaricomycetidae</taxon>
        <taxon>Atheliales</taxon>
        <taxon>Atheliaceae</taxon>
        <taxon>Athelia</taxon>
    </lineage>
</organism>
<dbReference type="Proteomes" id="UP000076532">
    <property type="component" value="Unassembled WGS sequence"/>
</dbReference>